<feature type="transmembrane region" description="Helical" evidence="6">
    <location>
        <begin position="288"/>
        <end position="315"/>
    </location>
</feature>
<feature type="transmembrane region" description="Helical" evidence="6">
    <location>
        <begin position="586"/>
        <end position="604"/>
    </location>
</feature>
<evidence type="ECO:0000256" key="2">
    <source>
        <dbReference type="ARBA" id="ARBA00022475"/>
    </source>
</evidence>
<feature type="transmembrane region" description="Helical" evidence="6">
    <location>
        <begin position="101"/>
        <end position="121"/>
    </location>
</feature>
<protein>
    <submittedName>
        <fullName evidence="8">Na+/H+ antiporter NhaC family protein</fullName>
    </submittedName>
</protein>
<dbReference type="AlphaFoldDB" id="A0A7V1PW78"/>
<evidence type="ECO:0000256" key="4">
    <source>
        <dbReference type="ARBA" id="ARBA00022989"/>
    </source>
</evidence>
<evidence type="ECO:0000256" key="1">
    <source>
        <dbReference type="ARBA" id="ARBA00004651"/>
    </source>
</evidence>
<dbReference type="Pfam" id="PF03553">
    <property type="entry name" value="Na_H_antiporter"/>
    <property type="match status" value="1"/>
</dbReference>
<feature type="transmembrane region" description="Helical" evidence="6">
    <location>
        <begin position="126"/>
        <end position="144"/>
    </location>
</feature>
<keyword evidence="2" id="KW-1003">Cell membrane</keyword>
<feature type="transmembrane region" description="Helical" evidence="6">
    <location>
        <begin position="412"/>
        <end position="430"/>
    </location>
</feature>
<feature type="transmembrane region" description="Helical" evidence="6">
    <location>
        <begin position="442"/>
        <end position="464"/>
    </location>
</feature>
<feature type="transmembrane region" description="Helical" evidence="6">
    <location>
        <begin position="361"/>
        <end position="381"/>
    </location>
</feature>
<evidence type="ECO:0000259" key="7">
    <source>
        <dbReference type="Pfam" id="PF03553"/>
    </source>
</evidence>
<evidence type="ECO:0000313" key="8">
    <source>
        <dbReference type="EMBL" id="HED11327.1"/>
    </source>
</evidence>
<sequence>MLHRVYLFLIALLLFPLFSTGATPKLVDQSKVYITESSYTFKIKAARDDFSGSLFLTHEDRRLSLSFSYDSVSGLWQSTKSTFEQAGSWQLSGANGPIAELWVIPGWLSILPPLIAILLALIFRQVLLALFAGVFTGAMIIHGYDPVSGFFLGVSDYIGVSAANPDNFAILVFSLTLGGMVGVISRAGGTQGIVETLSRYASGYRRGQLATWAMGILIFFDDYANTLIVGNTMRPFTDKLKISREKLAYLVDSTAAPITTIALISTWIGYQISLIGQAYGQLGLSDNAYLVFLQTIPYSFYPIMALVFAFFIAILGRDFGPMLAAERRAQHQNKVLSDKAIPLADVNAKELLAEPGTPLRWYNALLPIITVILTTIVGLWITGYNKTGPRAVDDSLLHYISTVFGAGDSFKVLLWSAFFGTFVAMIMILSQKILSLHEALNAWVAGVKSLVLAALILVMAWSIGNVCNDVQTANWVINSTQSLLSARWVPTITFVIAGVIAFSTGSSWATMAILTPIVIPIAHQLPHADATITAAHQQIIMLSSIAAVLAGSVFGDHCSPISDTTIMSSMASGSDHIDHVRTQMPYALVVATVAVLFGFIPAGFGLTSGVEIVLSAGALFLIVRFAGKKSTEKVA</sequence>
<reference evidence="8" key="1">
    <citation type="journal article" date="2020" name="mSystems">
        <title>Genome- and Community-Level Interaction Insights into Carbon Utilization and Element Cycling Functions of Hydrothermarchaeota in Hydrothermal Sediment.</title>
        <authorList>
            <person name="Zhou Z."/>
            <person name="Liu Y."/>
            <person name="Xu W."/>
            <person name="Pan J."/>
            <person name="Luo Z.H."/>
            <person name="Li M."/>
        </authorList>
    </citation>
    <scope>NUCLEOTIDE SEQUENCE [LARGE SCALE GENOMIC DNA]</scope>
    <source>
        <strain evidence="8">HyVt-456</strain>
    </source>
</reference>
<keyword evidence="5 6" id="KW-0472">Membrane</keyword>
<feature type="transmembrane region" description="Helical" evidence="6">
    <location>
        <begin position="484"/>
        <end position="502"/>
    </location>
</feature>
<name>A0A7V1PW78_CALAY</name>
<feature type="transmembrane region" description="Helical" evidence="6">
    <location>
        <begin position="247"/>
        <end position="268"/>
    </location>
</feature>
<evidence type="ECO:0000256" key="5">
    <source>
        <dbReference type="ARBA" id="ARBA00023136"/>
    </source>
</evidence>
<gene>
    <name evidence="8" type="ORF">ENJ10_11615</name>
</gene>
<dbReference type="InterPro" id="IPR018461">
    <property type="entry name" value="Na/H_Antiport_NhaC-like_C"/>
</dbReference>
<dbReference type="Proteomes" id="UP000886005">
    <property type="component" value="Unassembled WGS sequence"/>
</dbReference>
<accession>A0A7V1PW78</accession>
<comment type="subcellular location">
    <subcellularLocation>
        <location evidence="1">Cell membrane</location>
        <topology evidence="1">Multi-pass membrane protein</topology>
    </subcellularLocation>
</comment>
<evidence type="ECO:0000256" key="6">
    <source>
        <dbReference type="SAM" id="Phobius"/>
    </source>
</evidence>
<proteinExistence type="predicted"/>
<feature type="transmembrane region" description="Helical" evidence="6">
    <location>
        <begin position="610"/>
        <end position="627"/>
    </location>
</feature>
<evidence type="ECO:0000256" key="3">
    <source>
        <dbReference type="ARBA" id="ARBA00022692"/>
    </source>
</evidence>
<feature type="domain" description="Na+/H+ antiporter NhaC-like C-terminal" evidence="7">
    <location>
        <begin position="260"/>
        <end position="599"/>
    </location>
</feature>
<dbReference type="PANTHER" id="PTHR43478:SF1">
    <property type="entry name" value="NA+_H+ ANTIPORTER NHAC-LIKE C-TERMINAL DOMAIN-CONTAINING PROTEIN"/>
    <property type="match status" value="1"/>
</dbReference>
<keyword evidence="3 6" id="KW-0812">Transmembrane</keyword>
<keyword evidence="4 6" id="KW-1133">Transmembrane helix</keyword>
<feature type="transmembrane region" description="Helical" evidence="6">
    <location>
        <begin position="168"/>
        <end position="189"/>
    </location>
</feature>
<dbReference type="PANTHER" id="PTHR43478">
    <property type="entry name" value="NA+/H+ ANTIPORTER-RELATED"/>
    <property type="match status" value="1"/>
</dbReference>
<dbReference type="EMBL" id="DRLD01000322">
    <property type="protein sequence ID" value="HED11327.1"/>
    <property type="molecule type" value="Genomic_DNA"/>
</dbReference>
<dbReference type="GO" id="GO:0005886">
    <property type="term" value="C:plasma membrane"/>
    <property type="evidence" value="ECO:0007669"/>
    <property type="project" value="UniProtKB-SubCell"/>
</dbReference>
<comment type="caution">
    <text evidence="8">The sequence shown here is derived from an EMBL/GenBank/DDBJ whole genome shotgun (WGS) entry which is preliminary data.</text>
</comment>
<organism evidence="8">
    <name type="scientific">Caldithrix abyssi</name>
    <dbReference type="NCBI Taxonomy" id="187145"/>
    <lineage>
        <taxon>Bacteria</taxon>
        <taxon>Pseudomonadati</taxon>
        <taxon>Calditrichota</taxon>
        <taxon>Calditrichia</taxon>
        <taxon>Calditrichales</taxon>
        <taxon>Calditrichaceae</taxon>
        <taxon>Caldithrix</taxon>
    </lineage>
</organism>